<evidence type="ECO:0000256" key="7">
    <source>
        <dbReference type="RuleBase" id="RU369084"/>
    </source>
</evidence>
<evidence type="ECO:0000259" key="9">
    <source>
        <dbReference type="SMART" id="SM00704"/>
    </source>
</evidence>
<dbReference type="GO" id="GO:0046872">
    <property type="term" value="F:metal ion binding"/>
    <property type="evidence" value="ECO:0007669"/>
    <property type="project" value="UniProtKB-UniRule"/>
</dbReference>
<evidence type="ECO:0000256" key="1">
    <source>
        <dbReference type="ARBA" id="ARBA00004389"/>
    </source>
</evidence>
<keyword evidence="7" id="KW-0256">Endoplasmic reticulum</keyword>
<sequence>MLLHKLHTTRPYNCRKMAVFSIQGSLYWLKLTLALLLMVVLCWAKLEDYEFQDVDPPVQPKPALSLKETLIQKMKNMGVGVGGAGKPVNNPEPKPRVNKHLFKSDPLVTNRMTIHPSDGPLSLCRCWESKKFPFCDGAHRAHNEKNKDNIGPVIICASDKHNAYINRTRAKDTEETKDRSDEKNNGKR</sequence>
<feature type="domain" description="Iron-binding zinc finger CDGSH type" evidence="9">
    <location>
        <begin position="110"/>
        <end position="145"/>
    </location>
</feature>
<comment type="subcellular location">
    <subcellularLocation>
        <location evidence="1 7">Endoplasmic reticulum membrane</location>
        <topology evidence="1 7">Single-pass membrane protein</topology>
    </subcellularLocation>
</comment>
<organism evidence="10">
    <name type="scientific">Cacopsylla melanoneura</name>
    <dbReference type="NCBI Taxonomy" id="428564"/>
    <lineage>
        <taxon>Eukaryota</taxon>
        <taxon>Metazoa</taxon>
        <taxon>Ecdysozoa</taxon>
        <taxon>Arthropoda</taxon>
        <taxon>Hexapoda</taxon>
        <taxon>Insecta</taxon>
        <taxon>Pterygota</taxon>
        <taxon>Neoptera</taxon>
        <taxon>Paraneoptera</taxon>
        <taxon>Hemiptera</taxon>
        <taxon>Sternorrhyncha</taxon>
        <taxon>Psylloidea</taxon>
        <taxon>Psyllidae</taxon>
        <taxon>Psyllinae</taxon>
        <taxon>Cacopsylla</taxon>
    </lineage>
</organism>
<keyword evidence="4 7" id="KW-0479">Metal-binding</keyword>
<evidence type="ECO:0000256" key="6">
    <source>
        <dbReference type="ARBA" id="ARBA00023014"/>
    </source>
</evidence>
<dbReference type="GO" id="GO:0010506">
    <property type="term" value="P:regulation of autophagy"/>
    <property type="evidence" value="ECO:0007669"/>
    <property type="project" value="UniProtKB-UniRule"/>
</dbReference>
<dbReference type="GO" id="GO:0005741">
    <property type="term" value="C:mitochondrial outer membrane"/>
    <property type="evidence" value="ECO:0007669"/>
    <property type="project" value="TreeGrafter"/>
</dbReference>
<dbReference type="EMBL" id="HBUF01214545">
    <property type="protein sequence ID" value="CAG6666531.1"/>
    <property type="molecule type" value="Transcribed_RNA"/>
</dbReference>
<reference evidence="10" key="1">
    <citation type="submission" date="2021-05" db="EMBL/GenBank/DDBJ databases">
        <authorList>
            <person name="Alioto T."/>
            <person name="Alioto T."/>
            <person name="Gomez Garrido J."/>
        </authorList>
    </citation>
    <scope>NUCLEOTIDE SEQUENCE</scope>
</reference>
<keyword evidence="3 7" id="KW-0001">2Fe-2S</keyword>
<keyword evidence="5 7" id="KW-0408">Iron</keyword>
<accession>A0A8D8SBA6</accession>
<dbReference type="GO" id="GO:0005789">
    <property type="term" value="C:endoplasmic reticulum membrane"/>
    <property type="evidence" value="ECO:0007669"/>
    <property type="project" value="UniProtKB-SubCell"/>
</dbReference>
<dbReference type="Pfam" id="PF09360">
    <property type="entry name" value="zf-CDGSH"/>
    <property type="match status" value="1"/>
</dbReference>
<dbReference type="InterPro" id="IPR018967">
    <property type="entry name" value="FeS-contain_CDGSH-typ"/>
</dbReference>
<keyword evidence="6 7" id="KW-0411">Iron-sulfur</keyword>
<evidence type="ECO:0000256" key="4">
    <source>
        <dbReference type="ARBA" id="ARBA00022723"/>
    </source>
</evidence>
<dbReference type="AlphaFoldDB" id="A0A8D8SBA6"/>
<dbReference type="PANTHER" id="PTHR13680">
    <property type="entry name" value="CDGSH IRON-SULFUR DOMAIN-CONTAINING PROTEIN 1"/>
    <property type="match status" value="1"/>
</dbReference>
<dbReference type="InterPro" id="IPR042216">
    <property type="entry name" value="MitoNEET_CISD"/>
</dbReference>
<dbReference type="SMART" id="SM00704">
    <property type="entry name" value="ZnF_CDGSH"/>
    <property type="match status" value="1"/>
</dbReference>
<feature type="transmembrane region" description="Helical" evidence="7">
    <location>
        <begin position="26"/>
        <end position="44"/>
    </location>
</feature>
<comment type="cofactor">
    <cofactor evidence="7">
        <name>[2Fe-2S] cluster</name>
        <dbReference type="ChEBI" id="CHEBI:190135"/>
    </cofactor>
    <text evidence="7">Binds 1 [2Fe-2S] cluster.</text>
</comment>
<comment type="similarity">
    <text evidence="2 7">Belongs to the CISD protein family. CISD2 subfamily.</text>
</comment>
<proteinExistence type="inferred from homology"/>
<evidence type="ECO:0000256" key="5">
    <source>
        <dbReference type="ARBA" id="ARBA00023004"/>
    </source>
</evidence>
<dbReference type="PANTHER" id="PTHR13680:SF5">
    <property type="entry name" value="CDGSH IRON-SULFUR DOMAIN-CONTAINING PROTEIN 1"/>
    <property type="match status" value="1"/>
</dbReference>
<evidence type="ECO:0000313" key="10">
    <source>
        <dbReference type="EMBL" id="CAG6666531.1"/>
    </source>
</evidence>
<protein>
    <recommendedName>
        <fullName evidence="7">CDGSH iron-sulfur domain-containing protein 2 homologue</fullName>
    </recommendedName>
</protein>
<name>A0A8D8SBA6_9HEMI</name>
<evidence type="ECO:0000256" key="3">
    <source>
        <dbReference type="ARBA" id="ARBA00022714"/>
    </source>
</evidence>
<feature type="compositionally biased region" description="Basic and acidic residues" evidence="8">
    <location>
        <begin position="169"/>
        <end position="188"/>
    </location>
</feature>
<evidence type="ECO:0000256" key="8">
    <source>
        <dbReference type="SAM" id="MobiDB-lite"/>
    </source>
</evidence>
<dbReference type="InterPro" id="IPR045131">
    <property type="entry name" value="CISD1/2"/>
</dbReference>
<keyword evidence="7" id="KW-0472">Membrane</keyword>
<dbReference type="GO" id="GO:0051537">
    <property type="term" value="F:2 iron, 2 sulfur cluster binding"/>
    <property type="evidence" value="ECO:0007669"/>
    <property type="project" value="UniProtKB-UniRule"/>
</dbReference>
<feature type="region of interest" description="Disordered" evidence="8">
    <location>
        <begin position="167"/>
        <end position="188"/>
    </location>
</feature>
<keyword evidence="7" id="KW-1133">Transmembrane helix</keyword>
<evidence type="ECO:0000256" key="2">
    <source>
        <dbReference type="ARBA" id="ARBA00008624"/>
    </source>
</evidence>
<keyword evidence="7" id="KW-0812">Transmembrane</keyword>
<dbReference type="Gene3D" id="3.40.5.90">
    <property type="entry name" value="CDGSH iron-sulfur domain, mitoNEET-type"/>
    <property type="match status" value="1"/>
</dbReference>